<dbReference type="GO" id="GO:0019240">
    <property type="term" value="P:citrulline biosynthetic process"/>
    <property type="evidence" value="ECO:0007669"/>
    <property type="project" value="TreeGrafter"/>
</dbReference>
<proteinExistence type="predicted"/>
<feature type="domain" description="Aspartate/ornithine carbamoyltransferase carbamoyl-P binding" evidence="3">
    <location>
        <begin position="3"/>
        <end position="140"/>
    </location>
</feature>
<reference evidence="4" key="1">
    <citation type="submission" date="2020-05" db="EMBL/GenBank/DDBJ databases">
        <authorList>
            <person name="Chiriac C."/>
            <person name="Salcher M."/>
            <person name="Ghai R."/>
            <person name="Kavagutti S V."/>
        </authorList>
    </citation>
    <scope>NUCLEOTIDE SEQUENCE</scope>
</reference>
<feature type="domain" description="Aspartate/ornithine carbamoyltransferase Asp/Orn-binding" evidence="2">
    <location>
        <begin position="150"/>
        <end position="289"/>
    </location>
</feature>
<dbReference type="PROSITE" id="PS00097">
    <property type="entry name" value="CARBAMOYLTRANSFERASE"/>
    <property type="match status" value="1"/>
</dbReference>
<dbReference type="InterPro" id="IPR006131">
    <property type="entry name" value="Asp_carbamoyltransf_Asp/Orn-bd"/>
</dbReference>
<dbReference type="GO" id="GO:0042450">
    <property type="term" value="P:L-arginine biosynthetic process via ornithine"/>
    <property type="evidence" value="ECO:0007669"/>
    <property type="project" value="TreeGrafter"/>
</dbReference>
<dbReference type="GO" id="GO:0016597">
    <property type="term" value="F:amino acid binding"/>
    <property type="evidence" value="ECO:0007669"/>
    <property type="project" value="InterPro"/>
</dbReference>
<evidence type="ECO:0000259" key="2">
    <source>
        <dbReference type="Pfam" id="PF00185"/>
    </source>
</evidence>
<dbReference type="EMBL" id="CAFBMX010000001">
    <property type="protein sequence ID" value="CAB4913083.1"/>
    <property type="molecule type" value="Genomic_DNA"/>
</dbReference>
<dbReference type="PRINTS" id="PR00102">
    <property type="entry name" value="OTCASE"/>
</dbReference>
<keyword evidence="1" id="KW-0808">Transferase</keyword>
<dbReference type="PRINTS" id="PR00100">
    <property type="entry name" value="AOTCASE"/>
</dbReference>
<dbReference type="Gene3D" id="3.40.50.1370">
    <property type="entry name" value="Aspartate/ornithine carbamoyltransferase"/>
    <property type="match status" value="2"/>
</dbReference>
<dbReference type="Pfam" id="PF02729">
    <property type="entry name" value="OTCace_N"/>
    <property type="match status" value="1"/>
</dbReference>
<dbReference type="FunFam" id="3.40.50.1370:FF:000008">
    <property type="entry name" value="Ornithine carbamoyltransferase"/>
    <property type="match status" value="1"/>
</dbReference>
<accession>A0A6J7H8G6</accession>
<protein>
    <submittedName>
        <fullName evidence="4">Unannotated protein</fullName>
    </submittedName>
</protein>
<evidence type="ECO:0000259" key="3">
    <source>
        <dbReference type="Pfam" id="PF02729"/>
    </source>
</evidence>
<dbReference type="NCBIfam" id="TIGR00658">
    <property type="entry name" value="orni_carb_tr"/>
    <property type="match status" value="1"/>
</dbReference>
<dbReference type="InterPro" id="IPR006132">
    <property type="entry name" value="Asp/Orn_carbamoyltranf_P-bd"/>
</dbReference>
<gene>
    <name evidence="4" type="ORF">UFOPK3674_00043</name>
</gene>
<dbReference type="InterPro" id="IPR002292">
    <property type="entry name" value="Orn/put_carbamltrans"/>
</dbReference>
<dbReference type="AlphaFoldDB" id="A0A6J7H8G6"/>
<evidence type="ECO:0000313" key="4">
    <source>
        <dbReference type="EMBL" id="CAB4913083.1"/>
    </source>
</evidence>
<sequence length="293" mass="31007">MTRHLLTGTELSSAALDALLTRALELKAAPLSSRALAGRSVALIFEKPSTRTRLSYEVGITELGGYPVLLRPDEMQLSRGESVRDTALVLSRHVHAIGVRTGPDALLAELAAEGSIPVFNMLTALHHPSQALADLMTLREAFPDRPLSALKLAYVGDGNNVARSLCVLGGIAGADVAVASPSGYELEPEAGGSRTSDPVEAVHGADAVYGDVWVSMGDEATADARRAALAPYRIDDALLDAAAPGAIALHCLPAHPGEEITAEVLYGARQRIWDQAENRRHAQKALLEYLLAD</sequence>
<dbReference type="InterPro" id="IPR036901">
    <property type="entry name" value="Asp/Orn_carbamoylTrfase_sf"/>
</dbReference>
<evidence type="ECO:0000256" key="1">
    <source>
        <dbReference type="ARBA" id="ARBA00022679"/>
    </source>
</evidence>
<dbReference type="PANTHER" id="PTHR45753">
    <property type="entry name" value="ORNITHINE CARBAMOYLTRANSFERASE, MITOCHONDRIAL"/>
    <property type="match status" value="1"/>
</dbReference>
<dbReference type="NCBIfam" id="NF001986">
    <property type="entry name" value="PRK00779.1"/>
    <property type="match status" value="1"/>
</dbReference>
<dbReference type="Pfam" id="PF00185">
    <property type="entry name" value="OTCace"/>
    <property type="match status" value="1"/>
</dbReference>
<dbReference type="GO" id="GO:0004585">
    <property type="term" value="F:ornithine carbamoyltransferase activity"/>
    <property type="evidence" value="ECO:0007669"/>
    <property type="project" value="TreeGrafter"/>
</dbReference>
<organism evidence="4">
    <name type="scientific">freshwater metagenome</name>
    <dbReference type="NCBI Taxonomy" id="449393"/>
    <lineage>
        <taxon>unclassified sequences</taxon>
        <taxon>metagenomes</taxon>
        <taxon>ecological metagenomes</taxon>
    </lineage>
</organism>
<name>A0A6J7H8G6_9ZZZZ</name>
<dbReference type="SUPFAM" id="SSF53671">
    <property type="entry name" value="Aspartate/ornithine carbamoyltransferase"/>
    <property type="match status" value="1"/>
</dbReference>
<dbReference type="PANTHER" id="PTHR45753:SF3">
    <property type="entry name" value="ORNITHINE TRANSCARBAMYLASE, MITOCHONDRIAL"/>
    <property type="match status" value="1"/>
</dbReference>
<dbReference type="InterPro" id="IPR006130">
    <property type="entry name" value="Asp/Orn_carbamoylTrfase"/>
</dbReference>